<dbReference type="Proteomes" id="UP000509346">
    <property type="component" value="Chromosome"/>
</dbReference>
<dbReference type="KEGG" id="hpel:HZS54_20500"/>
<dbReference type="Pfam" id="PF00884">
    <property type="entry name" value="Sulfatase"/>
    <property type="match status" value="1"/>
</dbReference>
<dbReference type="InterPro" id="IPR052701">
    <property type="entry name" value="GAG_Ulvan_Degrading_Sulfatases"/>
</dbReference>
<dbReference type="PANTHER" id="PTHR43751:SF3">
    <property type="entry name" value="SULFATASE N-TERMINAL DOMAIN-CONTAINING PROTEIN"/>
    <property type="match status" value="1"/>
</dbReference>
<dbReference type="Gene3D" id="3.40.720.10">
    <property type="entry name" value="Alkaline Phosphatase, subunit A"/>
    <property type="match status" value="1"/>
</dbReference>
<comment type="PTM">
    <text evidence="1">The conversion to 3-oxoalanine (also known as C-formylglycine, FGly), of a serine or cysteine residue in prokaryotes and of a cysteine residue in eukaryotes, is critical for catalytic activity.</text>
</comment>
<evidence type="ECO:0000313" key="3">
    <source>
        <dbReference type="EMBL" id="QLH83863.1"/>
    </source>
</evidence>
<dbReference type="EMBL" id="CP058909">
    <property type="protein sequence ID" value="QLH83863.1"/>
    <property type="molecule type" value="Genomic_DNA"/>
</dbReference>
<dbReference type="RefSeq" id="WP_179918916.1">
    <property type="nucleotide sequence ID" value="NZ_CP058909.1"/>
</dbReference>
<dbReference type="OrthoDB" id="102174at2157"/>
<keyword evidence="3" id="KW-0808">Transferase</keyword>
<proteinExistence type="predicted"/>
<dbReference type="AlphaFoldDB" id="A0A7D5P977"/>
<protein>
    <submittedName>
        <fullName evidence="3">Sulfatase-like hydrolase/transferase</fullName>
    </submittedName>
</protein>
<feature type="domain" description="Sulfatase N-terminal" evidence="2">
    <location>
        <begin position="4"/>
        <end position="350"/>
    </location>
</feature>
<sequence>MDDPNVLLVILDSTRARNCSLYAHDNETTPFLSQFAAEATVFDQARAPSIHSIASHASIFSGYHVEEHEVTEHKDFLRPEATIWHRLGTDHGYETGFFTPNVIVTETSNLGDAFDTCVGPKRTKSHLFEGALAPNDVEGNLAPAEFARLALDHERPVRSFLNGVYEKLSSRGGSQDPDAEDANVYVDEFESWLDDRSGPWAACLNLMDTHTPFVPHEEFDRWSDGHAVGGHGRGDGGESPEAFTDEFWPYLQGLEGLYDGTIRQADAAVERLVESLRERDALDDTLVVVTSDHGEGFGERSDLVPEVRLRHHSWGIDERLTHVPLVVSTPGEGGGERVAEAASLTQFPAAVEAALDGEDAAAAFVPEGPVVSSTYRIRPPGDELDLPPAERERYFGPWRAVYRTTDEGVVKYARRGDDAGEFLVPDAQTVERRADTDGGEVAAVFDGLRETGVKVGSAADRDMTGDVEDRLSDLGYLR</sequence>
<dbReference type="PANTHER" id="PTHR43751">
    <property type="entry name" value="SULFATASE"/>
    <property type="match status" value="1"/>
</dbReference>
<evidence type="ECO:0000256" key="1">
    <source>
        <dbReference type="PIRSR" id="PIRSR600917-52"/>
    </source>
</evidence>
<dbReference type="GeneID" id="56085023"/>
<name>A0A7D5P977_9EURY</name>
<dbReference type="GO" id="GO:0016787">
    <property type="term" value="F:hydrolase activity"/>
    <property type="evidence" value="ECO:0007669"/>
    <property type="project" value="UniProtKB-KW"/>
</dbReference>
<accession>A0A7D5P977</accession>
<dbReference type="SUPFAM" id="SSF53649">
    <property type="entry name" value="Alkaline phosphatase-like"/>
    <property type="match status" value="1"/>
</dbReference>
<reference evidence="3 4" key="1">
    <citation type="submission" date="2020-07" db="EMBL/GenBank/DDBJ databases">
        <title>Halosimplex litoreum sp. nov. and Halosimplex rubrum sp. nov., isolated from different salt environments.</title>
        <authorList>
            <person name="Cui H."/>
        </authorList>
    </citation>
    <scope>NUCLEOTIDE SEQUENCE [LARGE SCALE GENOMIC DNA]</scope>
    <source>
        <strain evidence="3 4">R2</strain>
    </source>
</reference>
<dbReference type="InterPro" id="IPR017850">
    <property type="entry name" value="Alkaline_phosphatase_core_sf"/>
</dbReference>
<dbReference type="InterPro" id="IPR000917">
    <property type="entry name" value="Sulfatase_N"/>
</dbReference>
<keyword evidence="3" id="KW-0378">Hydrolase</keyword>
<keyword evidence="4" id="KW-1185">Reference proteome</keyword>
<evidence type="ECO:0000259" key="2">
    <source>
        <dbReference type="Pfam" id="PF00884"/>
    </source>
</evidence>
<organism evidence="3 4">
    <name type="scientific">Halosimplex pelagicum</name>
    <dbReference type="NCBI Taxonomy" id="869886"/>
    <lineage>
        <taxon>Archaea</taxon>
        <taxon>Methanobacteriati</taxon>
        <taxon>Methanobacteriota</taxon>
        <taxon>Stenosarchaea group</taxon>
        <taxon>Halobacteria</taxon>
        <taxon>Halobacteriales</taxon>
        <taxon>Haloarculaceae</taxon>
        <taxon>Halosimplex</taxon>
    </lineage>
</organism>
<gene>
    <name evidence="3" type="ORF">HZS54_20500</name>
</gene>
<feature type="modified residue" description="3-oxoalanine (Ser)" evidence="1">
    <location>
        <position position="52"/>
    </location>
</feature>
<dbReference type="GO" id="GO:0016740">
    <property type="term" value="F:transferase activity"/>
    <property type="evidence" value="ECO:0007669"/>
    <property type="project" value="UniProtKB-KW"/>
</dbReference>
<evidence type="ECO:0000313" key="4">
    <source>
        <dbReference type="Proteomes" id="UP000509346"/>
    </source>
</evidence>